<dbReference type="AlphaFoldDB" id="A0AAV7J1J6"/>
<gene>
    <name evidence="1" type="ORF">KQX54_017929</name>
</gene>
<organism evidence="1 2">
    <name type="scientific">Cotesia glomerata</name>
    <name type="common">Lepidopteran parasitic wasp</name>
    <name type="synonym">Apanteles glomeratus</name>
    <dbReference type="NCBI Taxonomy" id="32391"/>
    <lineage>
        <taxon>Eukaryota</taxon>
        <taxon>Metazoa</taxon>
        <taxon>Ecdysozoa</taxon>
        <taxon>Arthropoda</taxon>
        <taxon>Hexapoda</taxon>
        <taxon>Insecta</taxon>
        <taxon>Pterygota</taxon>
        <taxon>Neoptera</taxon>
        <taxon>Endopterygota</taxon>
        <taxon>Hymenoptera</taxon>
        <taxon>Apocrita</taxon>
        <taxon>Ichneumonoidea</taxon>
        <taxon>Braconidae</taxon>
        <taxon>Microgastrinae</taxon>
        <taxon>Cotesia</taxon>
    </lineage>
</organism>
<accession>A0AAV7J1J6</accession>
<protein>
    <submittedName>
        <fullName evidence="1">Uncharacterized protein</fullName>
    </submittedName>
</protein>
<reference evidence="1 2" key="1">
    <citation type="journal article" date="2021" name="J. Hered.">
        <title>A chromosome-level genome assembly of the parasitoid wasp, Cotesia glomerata (Hymenoptera: Braconidae).</title>
        <authorList>
            <person name="Pinto B.J."/>
            <person name="Weis J.J."/>
            <person name="Gamble T."/>
            <person name="Ode P.J."/>
            <person name="Paul R."/>
            <person name="Zaspel J.M."/>
        </authorList>
    </citation>
    <scope>NUCLEOTIDE SEQUENCE [LARGE SCALE GENOMIC DNA]</scope>
    <source>
        <strain evidence="1">CgM1</strain>
    </source>
</reference>
<keyword evidence="2" id="KW-1185">Reference proteome</keyword>
<sequence length="146" mass="17159">MGKAKSVLWRRRQRPYLYLYDWVQQVWLWGVKMRNAGTPAPTPSPAPRNRMISTWWGSSGDSGLQGVFSCCKGKRGKNGYQSHTHRLKLYELCSKIKTLLCWNKRRPISEFKARKGSKKFFGWGVMRQFVHPENKISRLWIKAKKN</sequence>
<evidence type="ECO:0000313" key="1">
    <source>
        <dbReference type="EMBL" id="KAH0561593.1"/>
    </source>
</evidence>
<dbReference type="Proteomes" id="UP000826195">
    <property type="component" value="Unassembled WGS sequence"/>
</dbReference>
<evidence type="ECO:0000313" key="2">
    <source>
        <dbReference type="Proteomes" id="UP000826195"/>
    </source>
</evidence>
<comment type="caution">
    <text evidence="1">The sequence shown here is derived from an EMBL/GenBank/DDBJ whole genome shotgun (WGS) entry which is preliminary data.</text>
</comment>
<name>A0AAV7J1J6_COTGL</name>
<proteinExistence type="predicted"/>
<dbReference type="EMBL" id="JAHXZJ010000374">
    <property type="protein sequence ID" value="KAH0561593.1"/>
    <property type="molecule type" value="Genomic_DNA"/>
</dbReference>